<comment type="caution">
    <text evidence="10">The sequence shown here is derived from an EMBL/GenBank/DDBJ whole genome shotgun (WGS) entry which is preliminary data.</text>
</comment>
<feature type="domain" description="FF" evidence="9">
    <location>
        <begin position="750"/>
        <end position="811"/>
    </location>
</feature>
<dbReference type="Gene3D" id="1.10.10.440">
    <property type="entry name" value="FF domain"/>
    <property type="match status" value="5"/>
</dbReference>
<dbReference type="GO" id="GO:0071004">
    <property type="term" value="C:U2-type prespliceosome"/>
    <property type="evidence" value="ECO:0007669"/>
    <property type="project" value="TreeGrafter"/>
</dbReference>
<comment type="subcellular location">
    <subcellularLocation>
        <location evidence="1">Nucleus</location>
    </subcellularLocation>
</comment>
<feature type="region of interest" description="Disordered" evidence="7">
    <location>
        <begin position="94"/>
        <end position="114"/>
    </location>
</feature>
<dbReference type="STRING" id="45882.A0A0V1DH43"/>
<dbReference type="SUPFAM" id="SSF81698">
    <property type="entry name" value="FF domain"/>
    <property type="match status" value="5"/>
</dbReference>
<dbReference type="EMBL" id="JYDI01000003">
    <property type="protein sequence ID" value="KRY60925.1"/>
    <property type="molecule type" value="Genomic_DNA"/>
</dbReference>
<dbReference type="InterPro" id="IPR039726">
    <property type="entry name" value="Prp40-like"/>
</dbReference>
<evidence type="ECO:0000256" key="4">
    <source>
        <dbReference type="ARBA" id="ARBA00023187"/>
    </source>
</evidence>
<evidence type="ECO:0000256" key="1">
    <source>
        <dbReference type="ARBA" id="ARBA00004123"/>
    </source>
</evidence>
<feature type="domain" description="FF" evidence="9">
    <location>
        <begin position="537"/>
        <end position="591"/>
    </location>
</feature>
<evidence type="ECO:0000259" key="8">
    <source>
        <dbReference type="PROSITE" id="PS50020"/>
    </source>
</evidence>
<dbReference type="GO" id="GO:0045292">
    <property type="term" value="P:mRNA cis splicing, via spliceosome"/>
    <property type="evidence" value="ECO:0007669"/>
    <property type="project" value="InterPro"/>
</dbReference>
<dbReference type="Gene3D" id="2.20.70.10">
    <property type="match status" value="2"/>
</dbReference>
<dbReference type="OrthoDB" id="187617at2759"/>
<evidence type="ECO:0000313" key="11">
    <source>
        <dbReference type="Proteomes" id="UP000054653"/>
    </source>
</evidence>
<dbReference type="InterPro" id="IPR001202">
    <property type="entry name" value="WW_dom"/>
</dbReference>
<keyword evidence="11" id="KW-1185">Reference proteome</keyword>
<dbReference type="Pfam" id="PF01846">
    <property type="entry name" value="FF"/>
    <property type="match status" value="3"/>
</dbReference>
<evidence type="ECO:0000256" key="3">
    <source>
        <dbReference type="ARBA" id="ARBA00022737"/>
    </source>
</evidence>
<feature type="region of interest" description="Disordered" evidence="7">
    <location>
        <begin position="20"/>
        <end position="57"/>
    </location>
</feature>
<name>A0A0V1DH43_TRIBR</name>
<feature type="region of interest" description="Disordered" evidence="7">
    <location>
        <begin position="261"/>
        <end position="280"/>
    </location>
</feature>
<dbReference type="InterPro" id="IPR038092">
    <property type="entry name" value="PHAX_RNA-binding_sf"/>
</dbReference>
<feature type="domain" description="WW" evidence="8">
    <location>
        <begin position="388"/>
        <end position="415"/>
    </location>
</feature>
<feature type="domain" description="WW" evidence="8">
    <location>
        <begin position="428"/>
        <end position="456"/>
    </location>
</feature>
<evidence type="ECO:0000259" key="9">
    <source>
        <dbReference type="PROSITE" id="PS51676"/>
    </source>
</evidence>
<dbReference type="CDD" id="cd00201">
    <property type="entry name" value="WW"/>
    <property type="match status" value="2"/>
</dbReference>
<dbReference type="Gene3D" id="1.10.10.1440">
    <property type="entry name" value="PHAX RNA-binding domain"/>
    <property type="match status" value="1"/>
</dbReference>
<dbReference type="InterPro" id="IPR002713">
    <property type="entry name" value="FF_domain"/>
</dbReference>
<dbReference type="AlphaFoldDB" id="A0A0V1DH43"/>
<keyword evidence="6" id="KW-0175">Coiled coil</keyword>
<dbReference type="SMART" id="SM00456">
    <property type="entry name" value="WW"/>
    <property type="match status" value="2"/>
</dbReference>
<dbReference type="GO" id="GO:0003723">
    <property type="term" value="F:RNA binding"/>
    <property type="evidence" value="ECO:0007669"/>
    <property type="project" value="TreeGrafter"/>
</dbReference>
<keyword evidence="5" id="KW-0539">Nucleus</keyword>
<dbReference type="SUPFAM" id="SSF51045">
    <property type="entry name" value="WW domain"/>
    <property type="match status" value="2"/>
</dbReference>
<feature type="compositionally biased region" description="Basic residues" evidence="7">
    <location>
        <begin position="951"/>
        <end position="965"/>
    </location>
</feature>
<feature type="compositionally biased region" description="Polar residues" evidence="7">
    <location>
        <begin position="35"/>
        <end position="45"/>
    </location>
</feature>
<dbReference type="PROSITE" id="PS01159">
    <property type="entry name" value="WW_DOMAIN_1"/>
    <property type="match status" value="1"/>
</dbReference>
<dbReference type="Pfam" id="PF25432">
    <property type="entry name" value="FF_PRPF40A"/>
    <property type="match status" value="1"/>
</dbReference>
<accession>A0A0V1DH43</accession>
<reference evidence="10 11" key="1">
    <citation type="submission" date="2015-01" db="EMBL/GenBank/DDBJ databases">
        <title>Evolution of Trichinella species and genotypes.</title>
        <authorList>
            <person name="Korhonen P.K."/>
            <person name="Edoardo P."/>
            <person name="Giuseppe L.R."/>
            <person name="Gasser R.B."/>
        </authorList>
    </citation>
    <scope>NUCLEOTIDE SEQUENCE [LARGE SCALE GENOMIC DNA]</scope>
    <source>
        <strain evidence="10">ISS120</strain>
    </source>
</reference>
<dbReference type="GO" id="GO:0005685">
    <property type="term" value="C:U1 snRNP"/>
    <property type="evidence" value="ECO:0007669"/>
    <property type="project" value="TreeGrafter"/>
</dbReference>
<dbReference type="Pfam" id="PF10258">
    <property type="entry name" value="PHAX_RNA-bd"/>
    <property type="match status" value="1"/>
</dbReference>
<dbReference type="SMART" id="SM00441">
    <property type="entry name" value="FF"/>
    <property type="match status" value="4"/>
</dbReference>
<dbReference type="PANTHER" id="PTHR11864">
    <property type="entry name" value="PRE-MRNA-PROCESSING PROTEIN PRP40"/>
    <property type="match status" value="1"/>
</dbReference>
<dbReference type="PANTHER" id="PTHR11864:SF0">
    <property type="entry name" value="PRP40 PRE-MRNA PROCESSING FACTOR 40 HOMOLOG A (YEAST)"/>
    <property type="match status" value="1"/>
</dbReference>
<dbReference type="InterPro" id="IPR036020">
    <property type="entry name" value="WW_dom_sf"/>
</dbReference>
<protein>
    <submittedName>
        <fullName evidence="10">WW domain-containing protein</fullName>
    </submittedName>
</protein>
<dbReference type="PROSITE" id="PS51676">
    <property type="entry name" value="FF"/>
    <property type="match status" value="2"/>
</dbReference>
<evidence type="ECO:0000256" key="6">
    <source>
        <dbReference type="SAM" id="Coils"/>
    </source>
</evidence>
<dbReference type="FunFam" id="1.10.10.440:FF:000002">
    <property type="entry name" value="pre-mRNA-processing factor 40 homolog A isoform X1"/>
    <property type="match status" value="1"/>
</dbReference>
<proteinExistence type="predicted"/>
<evidence type="ECO:0000256" key="2">
    <source>
        <dbReference type="ARBA" id="ARBA00022664"/>
    </source>
</evidence>
<dbReference type="Pfam" id="PF00397">
    <property type="entry name" value="WW"/>
    <property type="match status" value="2"/>
</dbReference>
<feature type="non-terminal residue" evidence="10">
    <location>
        <position position="1"/>
    </location>
</feature>
<keyword evidence="3" id="KW-0677">Repeat</keyword>
<evidence type="ECO:0000313" key="10">
    <source>
        <dbReference type="EMBL" id="KRY60925.1"/>
    </source>
</evidence>
<dbReference type="InterPro" id="IPR019385">
    <property type="entry name" value="PHAX_RNA-binding_domain"/>
</dbReference>
<dbReference type="InterPro" id="IPR036517">
    <property type="entry name" value="FF_domain_sf"/>
</dbReference>
<dbReference type="PROSITE" id="PS50020">
    <property type="entry name" value="WW_DOMAIN_2"/>
    <property type="match status" value="2"/>
</dbReference>
<evidence type="ECO:0000256" key="5">
    <source>
        <dbReference type="ARBA" id="ARBA00023242"/>
    </source>
</evidence>
<dbReference type="Proteomes" id="UP000054653">
    <property type="component" value="Unassembled WGS sequence"/>
</dbReference>
<keyword evidence="2" id="KW-0507">mRNA processing</keyword>
<dbReference type="FunFam" id="1.10.10.440:FF:000013">
    <property type="entry name" value="pre-mRNA-processing protein 40A isoform X1"/>
    <property type="match status" value="1"/>
</dbReference>
<evidence type="ECO:0000256" key="7">
    <source>
        <dbReference type="SAM" id="MobiDB-lite"/>
    </source>
</evidence>
<sequence length="1036" mass="120840">LFQMSEREVLHKNLREIRILSNSEDSSDSDDGRSLTPSTECSDTFEQLETDDQGSAKRGDVYDGWKKLVLERQLCEGLSSIVPAEVIERGVESYPAPEKKKKNKEPDESEDTSKLNFFPYENVGFGVPRALPNLKLKPKESTWQFSKRLAAALGERKFAYLNAIVGAIGNRKAMELYNKVVDVEMVGGLPTKDNTQRRTPGGVFFTFFKFDETVSNEVKIRIKKYDKMKAKARENAKNENRKKVKTELMEPKEVEVKTELMESKEVEDKTEPMEWKEAKTEPTESKENIFWFLPMDPARPPGQYGGTSFLPPTITFSQLNANQTVTSFSMPPNSATPSAGWRPVTPVQFLNHINTSVTPSVPVNIHSAVCTTANSVLDGSSTVKESIWSEHRAPDGRYFYYNRETKQSSWIKPNELKSHTELLLDQCPWQEYKTPDGKVYYHNRDTKESIWTIPHELDELKSEFPYIYFFSAEIQLIFVNFLELVEAEQLLKESKPQSDIERAMQATLESIAMHGPMLGADSEKSTEKSVEEMYKDKKEAADAFRELLKDKKIQCNASWEQTMRIIQGDPRYRAIPKLQEKKQIFNAYKVQRAKEEKEEMRQRQRKSKEDLEKWLQENDKVTPTMRYRRAEELFKDERVWNAVPEMERRDIFKDVQFYLDKKEKEEARVLRKKNIRALAAILAGMPEVTVETTWREGRKLLAENAAFLNDECLQNMDKEDALIVWEEHIRGLEAEEKAEKEAETLREKRQCRKRREAFQQMLDEMYKMGVLTCHSLWRVLYPTFAKDPRFTEMLGQPGSTPLDLFKFYVINLKERFDSDKRILKTILKEKKFNVEVETAYEEFLKQVQDDTRTADIAVCNLKQCFEVLVERAKLKEKDRMKEDLRRKKALQDSFTEIFRKLVPPLEPTSTWEQVRPLVCEDPDFQILTEEEDRIGAFNDFIEYLSVSCSHHHHSHGKKKKKTKRVSPRDDAHDRVSRKKKKKEKSTSSDEEFEKKRKRKAEKDASHMSSDAESGEISEGELERKRRRILKELKKQA</sequence>
<gene>
    <name evidence="10" type="ORF">T03_14343</name>
</gene>
<feature type="coiled-coil region" evidence="6">
    <location>
        <begin position="590"/>
        <end position="617"/>
    </location>
</feature>
<dbReference type="OMA" id="AQDEVAC"/>
<keyword evidence="4" id="KW-0508">mRNA splicing</keyword>
<dbReference type="FunFam" id="1.10.10.440:FF:000003">
    <property type="entry name" value="Pre-mRNA processing factor 40 homolog A"/>
    <property type="match status" value="1"/>
</dbReference>
<organism evidence="10 11">
    <name type="scientific">Trichinella britovi</name>
    <name type="common">Parasitic roundworm</name>
    <dbReference type="NCBI Taxonomy" id="45882"/>
    <lineage>
        <taxon>Eukaryota</taxon>
        <taxon>Metazoa</taxon>
        <taxon>Ecdysozoa</taxon>
        <taxon>Nematoda</taxon>
        <taxon>Enoplea</taxon>
        <taxon>Dorylaimia</taxon>
        <taxon>Trichinellida</taxon>
        <taxon>Trichinellidae</taxon>
        <taxon>Trichinella</taxon>
    </lineage>
</organism>
<feature type="region of interest" description="Disordered" evidence="7">
    <location>
        <begin position="951"/>
        <end position="1024"/>
    </location>
</feature>